<name>A0ABN7X729_GIGMA</name>
<feature type="non-terminal residue" evidence="2">
    <location>
        <position position="479"/>
    </location>
</feature>
<accession>A0ABN7X729</accession>
<evidence type="ECO:0000259" key="1">
    <source>
        <dbReference type="Pfam" id="PF21056"/>
    </source>
</evidence>
<feature type="non-terminal residue" evidence="2">
    <location>
        <position position="1"/>
    </location>
</feature>
<reference evidence="2 3" key="1">
    <citation type="submission" date="2021-06" db="EMBL/GenBank/DDBJ databases">
        <authorList>
            <person name="Kallberg Y."/>
            <person name="Tangrot J."/>
            <person name="Rosling A."/>
        </authorList>
    </citation>
    <scope>NUCLEOTIDE SEQUENCE [LARGE SCALE GENOMIC DNA]</scope>
    <source>
        <strain evidence="2 3">120-4 pot B 10/14</strain>
    </source>
</reference>
<evidence type="ECO:0000313" key="2">
    <source>
        <dbReference type="EMBL" id="CAG8848874.1"/>
    </source>
</evidence>
<dbReference type="EMBL" id="CAJVQB010093822">
    <property type="protein sequence ID" value="CAG8848874.1"/>
    <property type="molecule type" value="Genomic_DNA"/>
</dbReference>
<dbReference type="Pfam" id="PF21056">
    <property type="entry name" value="ZSWIM1-3_RNaseH-like"/>
    <property type="match status" value="1"/>
</dbReference>
<sequence length="479" mass="56692">MDLYHCNSYQTYKALEDFQGNKTCVNCLTRIKESKKRKREEIIALALLNDKENAVDIENVTDIIYIALINMDNIDDCLESDQEFYIEITISLNTLIENIPSNVLDDQHEQFLANEIVKYIEQGDGYNYVYHTKSVSQKTKKKSFNYWCNCHEELTSKRPKHTDISKQRNTGPFLTRYRCEGLLSVDINLNNNNNLANVKLHYKQLHQRPRHVGVSEEIKQFIRENLEQRASELHRIIISKKLNGYEILTLDQVYFWWACEASIRFRRHDDQYESAKLLLIENEYKILLDLNLPTRILGYLTLFFNELPKESFETIMVDATYNTNQLKYDLYAVMAIIDGTGFPISYCFVENGKGRDIRAAITAWFKCLYNHSLREVKIILSDKDFAQITIAHQQCNIIDPTWQSCQDNNINPKKVFLEASLRKELLEYIDTHYHRHMLIPTADKEFVTQNEIWIRAVNKVFQYCRQHDLFHVWSYLWLE</sequence>
<protein>
    <submittedName>
        <fullName evidence="2">2246_t:CDS:1</fullName>
    </submittedName>
</protein>
<proteinExistence type="predicted"/>
<organism evidence="2 3">
    <name type="scientific">Gigaspora margarita</name>
    <dbReference type="NCBI Taxonomy" id="4874"/>
    <lineage>
        <taxon>Eukaryota</taxon>
        <taxon>Fungi</taxon>
        <taxon>Fungi incertae sedis</taxon>
        <taxon>Mucoromycota</taxon>
        <taxon>Glomeromycotina</taxon>
        <taxon>Glomeromycetes</taxon>
        <taxon>Diversisporales</taxon>
        <taxon>Gigasporaceae</taxon>
        <taxon>Gigaspora</taxon>
    </lineage>
</organism>
<feature type="domain" description="ZSWIM1/3 RNaseH-like" evidence="1">
    <location>
        <begin position="313"/>
        <end position="390"/>
    </location>
</feature>
<gene>
    <name evidence="2" type="ORF">GMARGA_LOCUS39406</name>
</gene>
<dbReference type="InterPro" id="IPR048324">
    <property type="entry name" value="ZSWIM1-3_RNaseH-like"/>
</dbReference>
<evidence type="ECO:0000313" key="3">
    <source>
        <dbReference type="Proteomes" id="UP000789901"/>
    </source>
</evidence>
<keyword evidence="3" id="KW-1185">Reference proteome</keyword>
<comment type="caution">
    <text evidence="2">The sequence shown here is derived from an EMBL/GenBank/DDBJ whole genome shotgun (WGS) entry which is preliminary data.</text>
</comment>
<dbReference type="Proteomes" id="UP000789901">
    <property type="component" value="Unassembled WGS sequence"/>
</dbReference>